<dbReference type="AlphaFoldDB" id="A0A165YKS0"/>
<gene>
    <name evidence="1" type="ORF">FIBSPDRAFT_963786</name>
</gene>
<reference evidence="1 2" key="1">
    <citation type="journal article" date="2016" name="Mol. Biol. Evol.">
        <title>Comparative Genomics of Early-Diverging Mushroom-Forming Fungi Provides Insights into the Origins of Lignocellulose Decay Capabilities.</title>
        <authorList>
            <person name="Nagy L.G."/>
            <person name="Riley R."/>
            <person name="Tritt A."/>
            <person name="Adam C."/>
            <person name="Daum C."/>
            <person name="Floudas D."/>
            <person name="Sun H."/>
            <person name="Yadav J.S."/>
            <person name="Pangilinan J."/>
            <person name="Larsson K.H."/>
            <person name="Matsuura K."/>
            <person name="Barry K."/>
            <person name="Labutti K."/>
            <person name="Kuo R."/>
            <person name="Ohm R.A."/>
            <person name="Bhattacharya S.S."/>
            <person name="Shirouzu T."/>
            <person name="Yoshinaga Y."/>
            <person name="Martin F.M."/>
            <person name="Grigoriev I.V."/>
            <person name="Hibbett D.S."/>
        </authorList>
    </citation>
    <scope>NUCLEOTIDE SEQUENCE [LARGE SCALE GENOMIC DNA]</scope>
    <source>
        <strain evidence="1 2">CBS 109695</strain>
    </source>
</reference>
<accession>A0A165YKS0</accession>
<dbReference type="STRING" id="436010.A0A165YKS0"/>
<evidence type="ECO:0000313" key="1">
    <source>
        <dbReference type="EMBL" id="KZP09665.1"/>
    </source>
</evidence>
<organism evidence="1 2">
    <name type="scientific">Athelia psychrophila</name>
    <dbReference type="NCBI Taxonomy" id="1759441"/>
    <lineage>
        <taxon>Eukaryota</taxon>
        <taxon>Fungi</taxon>
        <taxon>Dikarya</taxon>
        <taxon>Basidiomycota</taxon>
        <taxon>Agaricomycotina</taxon>
        <taxon>Agaricomycetes</taxon>
        <taxon>Agaricomycetidae</taxon>
        <taxon>Atheliales</taxon>
        <taxon>Atheliaceae</taxon>
        <taxon>Athelia</taxon>
    </lineage>
</organism>
<dbReference type="Pfam" id="PF00285">
    <property type="entry name" value="Citrate_synt"/>
    <property type="match status" value="1"/>
</dbReference>
<dbReference type="InterPro" id="IPR016142">
    <property type="entry name" value="Citrate_synth-like_lrg_a-sub"/>
</dbReference>
<proteinExistence type="predicted"/>
<protein>
    <submittedName>
        <fullName evidence="1">Citrate synthase</fullName>
    </submittedName>
</protein>
<name>A0A165YKS0_9AGAM</name>
<dbReference type="InterPro" id="IPR002020">
    <property type="entry name" value="Citrate_synthase"/>
</dbReference>
<dbReference type="PANTHER" id="PTHR42871">
    <property type="entry name" value="CITRATE SYNTHASE"/>
    <property type="match status" value="1"/>
</dbReference>
<dbReference type="Gene3D" id="1.10.580.10">
    <property type="entry name" value="Citrate Synthase, domain 1"/>
    <property type="match status" value="1"/>
</dbReference>
<dbReference type="Proteomes" id="UP000076532">
    <property type="component" value="Unassembled WGS sequence"/>
</dbReference>
<dbReference type="OrthoDB" id="435022at2759"/>
<dbReference type="PANTHER" id="PTHR42871:SF1">
    <property type="entry name" value="CITRATE SYNTHASE"/>
    <property type="match status" value="1"/>
</dbReference>
<dbReference type="SUPFAM" id="SSF48256">
    <property type="entry name" value="Citrate synthase"/>
    <property type="match status" value="1"/>
</dbReference>
<sequence>MPSIVCGCQRDRYLIYSALPTKDRYKMWEREVMHHSVVHSDTKDFFRSFRYDTHPMAIFTSSFAYLGSYYADANPSLRGLMDQQIFRLIGKRHDFVIPPTGLSYTGAFLYMMDRQGQEDFKPHPVLGRALDTLFLLHADHELNASATMVLQTVDNILRPIASREIDMYV</sequence>
<keyword evidence="2" id="KW-1185">Reference proteome</keyword>
<evidence type="ECO:0000313" key="2">
    <source>
        <dbReference type="Proteomes" id="UP000076532"/>
    </source>
</evidence>
<dbReference type="InterPro" id="IPR036969">
    <property type="entry name" value="Citrate_synthase_sf"/>
</dbReference>
<dbReference type="EMBL" id="KV417695">
    <property type="protein sequence ID" value="KZP09665.1"/>
    <property type="molecule type" value="Genomic_DNA"/>
</dbReference>
<dbReference type="GO" id="GO:0046912">
    <property type="term" value="F:acyltransferase activity, acyl groups converted into alkyl on transfer"/>
    <property type="evidence" value="ECO:0007669"/>
    <property type="project" value="InterPro"/>
</dbReference>